<evidence type="ECO:0000313" key="1">
    <source>
        <dbReference type="EMBL" id="CAD1822961.1"/>
    </source>
</evidence>
<sequence>MTRERAECWLKWASILPCGGRPCGPSHVRNSVRLGWAESCSKWREARWAESQSRPRQRSDKWYQSQRSRVRFLHAANVCRCWRGDCWLKWASILPCGGRLCGPSHVRNGVRLGWAESCSKWREVRWAESQSRPVGAVSPGQLYFVLPLALRDHALSGLDMAALAVKASAALDTNAAPSNKKIGRRVMSVEDALQHPLYRLRL</sequence>
<dbReference type="AlphaFoldDB" id="A0A6V7NWK6"/>
<accession>A0A6V7NWK6</accession>
<organism evidence="1">
    <name type="scientific">Ananas comosus var. bracteatus</name>
    <name type="common">red pineapple</name>
    <dbReference type="NCBI Taxonomy" id="296719"/>
    <lineage>
        <taxon>Eukaryota</taxon>
        <taxon>Viridiplantae</taxon>
        <taxon>Streptophyta</taxon>
        <taxon>Embryophyta</taxon>
        <taxon>Tracheophyta</taxon>
        <taxon>Spermatophyta</taxon>
        <taxon>Magnoliopsida</taxon>
        <taxon>Liliopsida</taxon>
        <taxon>Poales</taxon>
        <taxon>Bromeliaceae</taxon>
        <taxon>Bromelioideae</taxon>
        <taxon>Ananas</taxon>
    </lineage>
</organism>
<dbReference type="EMBL" id="LR862142">
    <property type="protein sequence ID" value="CAD1822961.1"/>
    <property type="molecule type" value="Genomic_DNA"/>
</dbReference>
<reference evidence="1" key="1">
    <citation type="submission" date="2020-07" db="EMBL/GenBank/DDBJ databases">
        <authorList>
            <person name="Lin J."/>
        </authorList>
    </citation>
    <scope>NUCLEOTIDE SEQUENCE</scope>
</reference>
<gene>
    <name evidence="1" type="ORF">CB5_LOCUS6172</name>
</gene>
<name>A0A6V7NWK6_ANACO</name>
<proteinExistence type="predicted"/>
<protein>
    <submittedName>
        <fullName evidence="1">Uncharacterized protein</fullName>
    </submittedName>
</protein>